<keyword evidence="1" id="KW-0175">Coiled coil</keyword>
<evidence type="ECO:0000256" key="3">
    <source>
        <dbReference type="SAM" id="Phobius"/>
    </source>
</evidence>
<evidence type="ECO:0000313" key="4">
    <source>
        <dbReference type="EMBL" id="KIM98865.1"/>
    </source>
</evidence>
<feature type="transmembrane region" description="Helical" evidence="3">
    <location>
        <begin position="317"/>
        <end position="337"/>
    </location>
</feature>
<dbReference type="AlphaFoldDB" id="A0A0C3GS22"/>
<keyword evidence="3" id="KW-0812">Transmembrane</keyword>
<dbReference type="STRING" id="913774.A0A0C3GS22"/>
<dbReference type="HOGENOM" id="CLU_022899_1_0_1"/>
<protein>
    <submittedName>
        <fullName evidence="4">Uncharacterized protein</fullName>
    </submittedName>
</protein>
<feature type="transmembrane region" description="Helical" evidence="3">
    <location>
        <begin position="564"/>
        <end position="585"/>
    </location>
</feature>
<dbReference type="Pfam" id="PF06772">
    <property type="entry name" value="LtrA"/>
    <property type="match status" value="1"/>
</dbReference>
<name>A0A0C3GS22_OIDMZ</name>
<feature type="transmembrane region" description="Helical" evidence="3">
    <location>
        <begin position="424"/>
        <end position="444"/>
    </location>
</feature>
<feature type="coiled-coil region" evidence="1">
    <location>
        <begin position="68"/>
        <end position="116"/>
    </location>
</feature>
<feature type="transmembrane region" description="Helical" evidence="3">
    <location>
        <begin position="261"/>
        <end position="278"/>
    </location>
</feature>
<feature type="compositionally biased region" description="Polar residues" evidence="2">
    <location>
        <begin position="1"/>
        <end position="10"/>
    </location>
</feature>
<dbReference type="Proteomes" id="UP000054321">
    <property type="component" value="Unassembled WGS sequence"/>
</dbReference>
<keyword evidence="3" id="KW-0472">Membrane</keyword>
<evidence type="ECO:0000256" key="1">
    <source>
        <dbReference type="SAM" id="Coils"/>
    </source>
</evidence>
<feature type="transmembrane region" description="Helical" evidence="3">
    <location>
        <begin position="456"/>
        <end position="474"/>
    </location>
</feature>
<feature type="region of interest" description="Disordered" evidence="2">
    <location>
        <begin position="137"/>
        <end position="162"/>
    </location>
</feature>
<feature type="transmembrane region" description="Helical" evidence="3">
    <location>
        <begin position="397"/>
        <end position="418"/>
    </location>
</feature>
<dbReference type="InParanoid" id="A0A0C3GS22"/>
<feature type="transmembrane region" description="Helical" evidence="3">
    <location>
        <begin position="542"/>
        <end position="558"/>
    </location>
</feature>
<reference evidence="5" key="2">
    <citation type="submission" date="2015-01" db="EMBL/GenBank/DDBJ databases">
        <title>Evolutionary Origins and Diversification of the Mycorrhizal Mutualists.</title>
        <authorList>
            <consortium name="DOE Joint Genome Institute"/>
            <consortium name="Mycorrhizal Genomics Consortium"/>
            <person name="Kohler A."/>
            <person name="Kuo A."/>
            <person name="Nagy L.G."/>
            <person name="Floudas D."/>
            <person name="Copeland A."/>
            <person name="Barry K.W."/>
            <person name="Cichocki N."/>
            <person name="Veneault-Fourrey C."/>
            <person name="LaButti K."/>
            <person name="Lindquist E.A."/>
            <person name="Lipzen A."/>
            <person name="Lundell T."/>
            <person name="Morin E."/>
            <person name="Murat C."/>
            <person name="Riley R."/>
            <person name="Ohm R."/>
            <person name="Sun H."/>
            <person name="Tunlid A."/>
            <person name="Henrissat B."/>
            <person name="Grigoriev I.V."/>
            <person name="Hibbett D.S."/>
            <person name="Martin F."/>
        </authorList>
    </citation>
    <scope>NUCLEOTIDE SEQUENCE [LARGE SCALE GENOMIC DNA]</scope>
    <source>
        <strain evidence="5">Zn</strain>
    </source>
</reference>
<feature type="transmembrane region" description="Helical" evidence="3">
    <location>
        <begin position="503"/>
        <end position="521"/>
    </location>
</feature>
<keyword evidence="3" id="KW-1133">Transmembrane helix</keyword>
<dbReference type="OrthoDB" id="191995at2759"/>
<accession>A0A0C3GS22</accession>
<evidence type="ECO:0000313" key="5">
    <source>
        <dbReference type="Proteomes" id="UP000054321"/>
    </source>
</evidence>
<organism evidence="4 5">
    <name type="scientific">Oidiodendron maius (strain Zn)</name>
    <dbReference type="NCBI Taxonomy" id="913774"/>
    <lineage>
        <taxon>Eukaryota</taxon>
        <taxon>Fungi</taxon>
        <taxon>Dikarya</taxon>
        <taxon>Ascomycota</taxon>
        <taxon>Pezizomycotina</taxon>
        <taxon>Leotiomycetes</taxon>
        <taxon>Leotiomycetes incertae sedis</taxon>
        <taxon>Myxotrichaceae</taxon>
        <taxon>Oidiodendron</taxon>
    </lineage>
</organism>
<dbReference type="PANTHER" id="PTHR36840">
    <property type="entry name" value="BLL5714 PROTEIN"/>
    <property type="match status" value="1"/>
</dbReference>
<feature type="compositionally biased region" description="Polar residues" evidence="2">
    <location>
        <begin position="142"/>
        <end position="152"/>
    </location>
</feature>
<dbReference type="PANTHER" id="PTHR36840:SF1">
    <property type="entry name" value="BLL5714 PROTEIN"/>
    <property type="match status" value="1"/>
</dbReference>
<keyword evidence="5" id="KW-1185">Reference proteome</keyword>
<dbReference type="InterPro" id="IPR010640">
    <property type="entry name" value="Low_temperature_requirement_A"/>
</dbReference>
<dbReference type="EMBL" id="KN832879">
    <property type="protein sequence ID" value="KIM98865.1"/>
    <property type="molecule type" value="Genomic_DNA"/>
</dbReference>
<feature type="region of interest" description="Disordered" evidence="2">
    <location>
        <begin position="1"/>
        <end position="20"/>
    </location>
</feature>
<sequence>MSTTPTSQVKGSEHHHRGRRLRNFILPDGRQVHIAPTPEEVEALRRRLEAINEDQPFDLVVNGSPEHLDALKRAHSHHEQRRQSLRDRHGKAYEEFENVRTELDALGSELNALTSQSVLLNANFSKYGYSAHLRTYDDDESPQSLSRQSSMTLGDGENKDWEGERRNGRMIKIYSKPVVRQYFHKGLIWRASECTEVASFELFLDLLYVGILAINGDHAAEDPTGYELLRFAITFIMSWKIWSDVALIISWFKTDDIIQRVSVLFTMACLLGLTTNMLDAFDSTYSQLVAFYLAARLFMGAYCFVVSFLVPMVRGMMILQAIIVLIPSSLWIGSIYVDMPNRLALIWIAILMDFTLMMTGIIFVQQSKRISKSLGKFLERAFEFYPATNIEHRTERVNAFVTLVFGYSVVAVIYQSAASFGLNAFFGKAVLGLIQAFCFNWIYFELDASVWTSAHIPFIMSFVLGGAALSKLVVATDCEDVNIDDLTEAYQAKADDEVAIGLRWFYCAGLGIALASMSVISMTHIHKESSNERIRISKRFRIANRLAMCLIMILLPLAHHLNSLHLVSIVTGLIVWVLLLELWGVSCPDDSFFSETKCRYTAKCKISKKELEEAAKSGNPIDVQELGRTANMEYDVI</sequence>
<feature type="transmembrane region" description="Helical" evidence="3">
    <location>
        <begin position="290"/>
        <end position="310"/>
    </location>
</feature>
<proteinExistence type="predicted"/>
<evidence type="ECO:0000256" key="2">
    <source>
        <dbReference type="SAM" id="MobiDB-lite"/>
    </source>
</evidence>
<feature type="transmembrane region" description="Helical" evidence="3">
    <location>
        <begin position="343"/>
        <end position="364"/>
    </location>
</feature>
<gene>
    <name evidence="4" type="ORF">OIDMADRAFT_146557</name>
</gene>
<reference evidence="4 5" key="1">
    <citation type="submission" date="2014-04" db="EMBL/GenBank/DDBJ databases">
        <authorList>
            <consortium name="DOE Joint Genome Institute"/>
            <person name="Kuo A."/>
            <person name="Martino E."/>
            <person name="Perotto S."/>
            <person name="Kohler A."/>
            <person name="Nagy L.G."/>
            <person name="Floudas D."/>
            <person name="Copeland A."/>
            <person name="Barry K.W."/>
            <person name="Cichocki N."/>
            <person name="Veneault-Fourrey C."/>
            <person name="LaButti K."/>
            <person name="Lindquist E.A."/>
            <person name="Lipzen A."/>
            <person name="Lundell T."/>
            <person name="Morin E."/>
            <person name="Murat C."/>
            <person name="Sun H."/>
            <person name="Tunlid A."/>
            <person name="Henrissat B."/>
            <person name="Grigoriev I.V."/>
            <person name="Hibbett D.S."/>
            <person name="Martin F."/>
            <person name="Nordberg H.P."/>
            <person name="Cantor M.N."/>
            <person name="Hua S.X."/>
        </authorList>
    </citation>
    <scope>NUCLEOTIDE SEQUENCE [LARGE SCALE GENOMIC DNA]</scope>
    <source>
        <strain evidence="4 5">Zn</strain>
    </source>
</reference>